<name>A0A2S9VER4_9ALTE</name>
<gene>
    <name evidence="1" type="ORF">C6Y40_03800</name>
</gene>
<dbReference type="Proteomes" id="UP000238949">
    <property type="component" value="Unassembled WGS sequence"/>
</dbReference>
<dbReference type="OrthoDB" id="3035865at2"/>
<comment type="caution">
    <text evidence="1">The sequence shown here is derived from an EMBL/GenBank/DDBJ whole genome shotgun (WGS) entry which is preliminary data.</text>
</comment>
<accession>A0A2S9VER4</accession>
<evidence type="ECO:0000313" key="1">
    <source>
        <dbReference type="EMBL" id="PRO74950.1"/>
    </source>
</evidence>
<dbReference type="AlphaFoldDB" id="A0A2S9VER4"/>
<sequence length="70" mass="8065">MGTHTKINFTDFPEQGSWLGKKFRICFNYDTTKTLTGICVRDDREAPGRTIFKLDDGRYVLSTECQCQPL</sequence>
<dbReference type="RefSeq" id="WP_105933437.1">
    <property type="nucleotide sequence ID" value="NZ_PVNP01000030.1"/>
</dbReference>
<proteinExistence type="predicted"/>
<dbReference type="EMBL" id="PVNP01000030">
    <property type="protein sequence ID" value="PRO74950.1"/>
    <property type="molecule type" value="Genomic_DNA"/>
</dbReference>
<protein>
    <submittedName>
        <fullName evidence="1">Uncharacterized protein</fullName>
    </submittedName>
</protein>
<reference evidence="2" key="1">
    <citation type="journal article" date="2020" name="Int. J. Syst. Evol. Microbiol.">
        <title>Alteromonas alba sp. nov., a marine bacterium isolated from the seawater of the West Pacific Ocean.</title>
        <authorList>
            <person name="Sun C."/>
            <person name="Wu Y.-H."/>
            <person name="Xamxidin M."/>
            <person name="Cheng H."/>
            <person name="Xu X.-W."/>
        </authorList>
    </citation>
    <scope>NUCLEOTIDE SEQUENCE [LARGE SCALE GENOMIC DNA]</scope>
    <source>
        <strain evidence="2">190</strain>
    </source>
</reference>
<organism evidence="1 2">
    <name type="scientific">Alteromonas alba</name>
    <dbReference type="NCBI Taxonomy" id="2079529"/>
    <lineage>
        <taxon>Bacteria</taxon>
        <taxon>Pseudomonadati</taxon>
        <taxon>Pseudomonadota</taxon>
        <taxon>Gammaproteobacteria</taxon>
        <taxon>Alteromonadales</taxon>
        <taxon>Alteromonadaceae</taxon>
        <taxon>Alteromonas/Salinimonas group</taxon>
        <taxon>Alteromonas</taxon>
    </lineage>
</organism>
<evidence type="ECO:0000313" key="2">
    <source>
        <dbReference type="Proteomes" id="UP000238949"/>
    </source>
</evidence>
<keyword evidence="2" id="KW-1185">Reference proteome</keyword>